<evidence type="ECO:0000313" key="6">
    <source>
        <dbReference type="Proteomes" id="UP001595444"/>
    </source>
</evidence>
<gene>
    <name evidence="5" type="ORF">ACFOKA_15610</name>
</gene>
<keyword evidence="6" id="KW-1185">Reference proteome</keyword>
<dbReference type="Pfam" id="PF14525">
    <property type="entry name" value="AraC_binding_2"/>
    <property type="match status" value="1"/>
</dbReference>
<dbReference type="PROSITE" id="PS01124">
    <property type="entry name" value="HTH_ARAC_FAMILY_2"/>
    <property type="match status" value="1"/>
</dbReference>
<dbReference type="PANTHER" id="PTHR43280">
    <property type="entry name" value="ARAC-FAMILY TRANSCRIPTIONAL REGULATOR"/>
    <property type="match status" value="1"/>
</dbReference>
<evidence type="ECO:0000259" key="4">
    <source>
        <dbReference type="PROSITE" id="PS01124"/>
    </source>
</evidence>
<dbReference type="InterPro" id="IPR035418">
    <property type="entry name" value="AraC-bd_2"/>
</dbReference>
<evidence type="ECO:0000256" key="2">
    <source>
        <dbReference type="ARBA" id="ARBA00023125"/>
    </source>
</evidence>
<accession>A0ABV7D7Y5</accession>
<organism evidence="5 6">
    <name type="scientific">Kordiimonas pumila</name>
    <dbReference type="NCBI Taxonomy" id="2161677"/>
    <lineage>
        <taxon>Bacteria</taxon>
        <taxon>Pseudomonadati</taxon>
        <taxon>Pseudomonadota</taxon>
        <taxon>Alphaproteobacteria</taxon>
        <taxon>Kordiimonadales</taxon>
        <taxon>Kordiimonadaceae</taxon>
        <taxon>Kordiimonas</taxon>
    </lineage>
</organism>
<dbReference type="InterPro" id="IPR018062">
    <property type="entry name" value="HTH_AraC-typ_CS"/>
</dbReference>
<dbReference type="InterPro" id="IPR018060">
    <property type="entry name" value="HTH_AraC"/>
</dbReference>
<proteinExistence type="predicted"/>
<dbReference type="PROSITE" id="PS00041">
    <property type="entry name" value="HTH_ARAC_FAMILY_1"/>
    <property type="match status" value="1"/>
</dbReference>
<dbReference type="InterPro" id="IPR020449">
    <property type="entry name" value="Tscrpt_reg_AraC-type_HTH"/>
</dbReference>
<evidence type="ECO:0000256" key="3">
    <source>
        <dbReference type="ARBA" id="ARBA00023163"/>
    </source>
</evidence>
<protein>
    <submittedName>
        <fullName evidence="5">Helix-turn-helix domain-containing protein</fullName>
    </submittedName>
</protein>
<comment type="caution">
    <text evidence="5">The sequence shown here is derived from an EMBL/GenBank/DDBJ whole genome shotgun (WGS) entry which is preliminary data.</text>
</comment>
<dbReference type="EMBL" id="JBHRSL010000025">
    <property type="protein sequence ID" value="MFC3053328.1"/>
    <property type="molecule type" value="Genomic_DNA"/>
</dbReference>
<keyword evidence="1" id="KW-0805">Transcription regulation</keyword>
<name>A0ABV7D7Y5_9PROT</name>
<dbReference type="Gene3D" id="1.10.10.60">
    <property type="entry name" value="Homeodomain-like"/>
    <property type="match status" value="1"/>
</dbReference>
<evidence type="ECO:0000313" key="5">
    <source>
        <dbReference type="EMBL" id="MFC3053328.1"/>
    </source>
</evidence>
<dbReference type="Proteomes" id="UP001595444">
    <property type="component" value="Unassembled WGS sequence"/>
</dbReference>
<dbReference type="InterPro" id="IPR009057">
    <property type="entry name" value="Homeodomain-like_sf"/>
</dbReference>
<evidence type="ECO:0000256" key="1">
    <source>
        <dbReference type="ARBA" id="ARBA00023015"/>
    </source>
</evidence>
<keyword evidence="3" id="KW-0804">Transcription</keyword>
<dbReference type="SMART" id="SM00342">
    <property type="entry name" value="HTH_ARAC"/>
    <property type="match status" value="1"/>
</dbReference>
<dbReference type="PRINTS" id="PR00032">
    <property type="entry name" value="HTHARAC"/>
</dbReference>
<dbReference type="PANTHER" id="PTHR43280:SF31">
    <property type="entry name" value="TRANSCRIPTIONAL REGULATORY PROTEIN"/>
    <property type="match status" value="1"/>
</dbReference>
<dbReference type="SUPFAM" id="SSF46689">
    <property type="entry name" value="Homeodomain-like"/>
    <property type="match status" value="1"/>
</dbReference>
<feature type="domain" description="HTH araC/xylS-type" evidence="4">
    <location>
        <begin position="215"/>
        <end position="316"/>
    </location>
</feature>
<dbReference type="Pfam" id="PF12833">
    <property type="entry name" value="HTH_18"/>
    <property type="match status" value="1"/>
</dbReference>
<sequence>MAMHNNVQNWSTSSYTNNEKLDAWQDMISVSHLPWTLSKASKDDFNAKLAYRLFDKYRIIKCECDAQEGFRSIKEISDSDNAYLNLLYVRKGSEQLKFDDRSLWLNEGDMVIWDSTQHMSFHVPDKLEKVSLLIPESSLTSVFPTAHDYRGIVIPKKSGVGSMLANHINNIEQHMWQLTTEDLTAMMEPTMSIMAAAFGSYANISPNTMRHIALNRIKQFIISNLHDPDLNPTMIASAHNITPRYLHMLFEDQDTTVSTWIKSRRLDRSKDDLIKSIVTHQSVSEIAFKWGFNDLSHFSRIFKQRFGQSPRGIINAIKMEIMAQ</sequence>
<reference evidence="6" key="1">
    <citation type="journal article" date="2019" name="Int. J. Syst. Evol. Microbiol.">
        <title>The Global Catalogue of Microorganisms (GCM) 10K type strain sequencing project: providing services to taxonomists for standard genome sequencing and annotation.</title>
        <authorList>
            <consortium name="The Broad Institute Genomics Platform"/>
            <consortium name="The Broad Institute Genome Sequencing Center for Infectious Disease"/>
            <person name="Wu L."/>
            <person name="Ma J."/>
        </authorList>
    </citation>
    <scope>NUCLEOTIDE SEQUENCE [LARGE SCALE GENOMIC DNA]</scope>
    <source>
        <strain evidence="6">KCTC 62164</strain>
    </source>
</reference>
<keyword evidence="2" id="KW-0238">DNA-binding</keyword>
<dbReference type="RefSeq" id="WP_194211444.1">
    <property type="nucleotide sequence ID" value="NZ_CP061205.1"/>
</dbReference>